<dbReference type="Proteomes" id="UP000254150">
    <property type="component" value="Unassembled WGS sequence"/>
</dbReference>
<sequence length="66" mass="6745">MNTGVRIGLYAAGLVVAFGAAYGVGVQFGPEPDRPVPAEHGGHPRDTGGDHREDHGAARPASATPR</sequence>
<accession>A0A380P3M8</accession>
<dbReference type="EMBL" id="UHID01000007">
    <property type="protein sequence ID" value="SUP59819.1"/>
    <property type="molecule type" value="Genomic_DNA"/>
</dbReference>
<dbReference type="GeneID" id="95071482"/>
<name>A0A380P3M8_STRGR</name>
<dbReference type="AlphaFoldDB" id="A0A380P3M8"/>
<proteinExistence type="predicted"/>
<evidence type="ECO:0000313" key="3">
    <source>
        <dbReference type="Proteomes" id="UP000254150"/>
    </source>
</evidence>
<dbReference type="RefSeq" id="WP_115069080.1">
    <property type="nucleotide sequence ID" value="NZ_UHID01000007.1"/>
</dbReference>
<gene>
    <name evidence="2" type="ORF">NCTC7807_03878</name>
</gene>
<feature type="compositionally biased region" description="Basic and acidic residues" evidence="1">
    <location>
        <begin position="31"/>
        <end position="57"/>
    </location>
</feature>
<organism evidence="2 3">
    <name type="scientific">Streptomyces griseus</name>
    <dbReference type="NCBI Taxonomy" id="1911"/>
    <lineage>
        <taxon>Bacteria</taxon>
        <taxon>Bacillati</taxon>
        <taxon>Actinomycetota</taxon>
        <taxon>Actinomycetes</taxon>
        <taxon>Kitasatosporales</taxon>
        <taxon>Streptomycetaceae</taxon>
        <taxon>Streptomyces</taxon>
    </lineage>
</organism>
<evidence type="ECO:0000256" key="1">
    <source>
        <dbReference type="SAM" id="MobiDB-lite"/>
    </source>
</evidence>
<feature type="region of interest" description="Disordered" evidence="1">
    <location>
        <begin position="26"/>
        <end position="66"/>
    </location>
</feature>
<evidence type="ECO:0000313" key="2">
    <source>
        <dbReference type="EMBL" id="SUP59819.1"/>
    </source>
</evidence>
<protein>
    <recommendedName>
        <fullName evidence="4">Secreted protein</fullName>
    </recommendedName>
</protein>
<evidence type="ECO:0008006" key="4">
    <source>
        <dbReference type="Google" id="ProtNLM"/>
    </source>
</evidence>
<reference evidence="2 3" key="1">
    <citation type="submission" date="2018-06" db="EMBL/GenBank/DDBJ databases">
        <authorList>
            <consortium name="Pathogen Informatics"/>
            <person name="Doyle S."/>
        </authorList>
    </citation>
    <scope>NUCLEOTIDE SEQUENCE [LARGE SCALE GENOMIC DNA]</scope>
    <source>
        <strain evidence="2 3">NCTC7807</strain>
    </source>
</reference>